<name>A0AAW2UUY6_9LAMI</name>
<dbReference type="PANTHER" id="PTHR48475">
    <property type="entry name" value="RIBONUCLEASE H"/>
    <property type="match status" value="1"/>
</dbReference>
<dbReference type="Pfam" id="PF13456">
    <property type="entry name" value="RVT_3"/>
    <property type="match status" value="1"/>
</dbReference>
<proteinExistence type="predicted"/>
<dbReference type="PROSITE" id="PS50879">
    <property type="entry name" value="RNASE_H_1"/>
    <property type="match status" value="1"/>
</dbReference>
<dbReference type="AlphaFoldDB" id="A0AAW2UUY6"/>
<dbReference type="GO" id="GO:0004523">
    <property type="term" value="F:RNA-DNA hybrid ribonuclease activity"/>
    <property type="evidence" value="ECO:0007669"/>
    <property type="project" value="InterPro"/>
</dbReference>
<reference evidence="2" key="2">
    <citation type="journal article" date="2024" name="Plant">
        <title>Genomic evolution and insights into agronomic trait innovations of Sesamum species.</title>
        <authorList>
            <person name="Miao H."/>
            <person name="Wang L."/>
            <person name="Qu L."/>
            <person name="Liu H."/>
            <person name="Sun Y."/>
            <person name="Le M."/>
            <person name="Wang Q."/>
            <person name="Wei S."/>
            <person name="Zheng Y."/>
            <person name="Lin W."/>
            <person name="Duan Y."/>
            <person name="Cao H."/>
            <person name="Xiong S."/>
            <person name="Wang X."/>
            <person name="Wei L."/>
            <person name="Li C."/>
            <person name="Ma Q."/>
            <person name="Ju M."/>
            <person name="Zhao R."/>
            <person name="Li G."/>
            <person name="Mu C."/>
            <person name="Tian Q."/>
            <person name="Mei H."/>
            <person name="Zhang T."/>
            <person name="Gao T."/>
            <person name="Zhang H."/>
        </authorList>
    </citation>
    <scope>NUCLEOTIDE SEQUENCE</scope>
    <source>
        <strain evidence="2">KEN1</strain>
    </source>
</reference>
<evidence type="ECO:0000259" key="1">
    <source>
        <dbReference type="PROSITE" id="PS50879"/>
    </source>
</evidence>
<dbReference type="PANTHER" id="PTHR48475:SF2">
    <property type="entry name" value="RIBONUCLEASE H"/>
    <property type="match status" value="1"/>
</dbReference>
<dbReference type="EMBL" id="JACGWN010000011">
    <property type="protein sequence ID" value="KAL0420949.1"/>
    <property type="molecule type" value="Genomic_DNA"/>
</dbReference>
<feature type="domain" description="RNase H type-1" evidence="1">
    <location>
        <begin position="1"/>
        <end position="82"/>
    </location>
</feature>
<dbReference type="InterPro" id="IPR002156">
    <property type="entry name" value="RNaseH_domain"/>
</dbReference>
<dbReference type="GO" id="GO:0003676">
    <property type="term" value="F:nucleic acid binding"/>
    <property type="evidence" value="ECO:0007669"/>
    <property type="project" value="InterPro"/>
</dbReference>
<accession>A0AAW2UUY6</accession>
<comment type="caution">
    <text evidence="2">The sequence shown here is derived from an EMBL/GenBank/DDBJ whole genome shotgun (WGS) entry which is preliminary data.</text>
</comment>
<reference evidence="2" key="1">
    <citation type="submission" date="2020-06" db="EMBL/GenBank/DDBJ databases">
        <authorList>
            <person name="Li T."/>
            <person name="Hu X."/>
            <person name="Zhang T."/>
            <person name="Song X."/>
            <person name="Zhang H."/>
            <person name="Dai N."/>
            <person name="Sheng W."/>
            <person name="Hou X."/>
            <person name="Wei L."/>
        </authorList>
    </citation>
    <scope>NUCLEOTIDE SEQUENCE</scope>
    <source>
        <strain evidence="2">KEN1</strain>
        <tissue evidence="2">Leaf</tissue>
    </source>
</reference>
<dbReference type="SUPFAM" id="SSF53098">
    <property type="entry name" value="Ribonuclease H-like"/>
    <property type="match status" value="1"/>
</dbReference>
<organism evidence="2">
    <name type="scientific">Sesamum latifolium</name>
    <dbReference type="NCBI Taxonomy" id="2727402"/>
    <lineage>
        <taxon>Eukaryota</taxon>
        <taxon>Viridiplantae</taxon>
        <taxon>Streptophyta</taxon>
        <taxon>Embryophyta</taxon>
        <taxon>Tracheophyta</taxon>
        <taxon>Spermatophyta</taxon>
        <taxon>Magnoliopsida</taxon>
        <taxon>eudicotyledons</taxon>
        <taxon>Gunneridae</taxon>
        <taxon>Pentapetalae</taxon>
        <taxon>asterids</taxon>
        <taxon>lamiids</taxon>
        <taxon>Lamiales</taxon>
        <taxon>Pedaliaceae</taxon>
        <taxon>Sesamum</taxon>
    </lineage>
</organism>
<sequence>MFVDGSSKSQGSGIGIIIETSQEDRLQYVIRFDFAASNNEAEYEAFLAGGKLALAARAKYLRAYSDSQLVVNHVRGDYEAKE</sequence>
<gene>
    <name evidence="2" type="ORF">Slati_3117800</name>
</gene>
<dbReference type="InterPro" id="IPR036397">
    <property type="entry name" value="RNaseH_sf"/>
</dbReference>
<dbReference type="InterPro" id="IPR012337">
    <property type="entry name" value="RNaseH-like_sf"/>
</dbReference>
<evidence type="ECO:0000313" key="2">
    <source>
        <dbReference type="EMBL" id="KAL0420949.1"/>
    </source>
</evidence>
<dbReference type="Gene3D" id="3.30.420.10">
    <property type="entry name" value="Ribonuclease H-like superfamily/Ribonuclease H"/>
    <property type="match status" value="1"/>
</dbReference>
<protein>
    <recommendedName>
        <fullName evidence="1">RNase H type-1 domain-containing protein</fullName>
    </recommendedName>
</protein>